<gene>
    <name evidence="3" type="ORF">Pr1d_37260</name>
</gene>
<dbReference type="Gene3D" id="2.120.10.30">
    <property type="entry name" value="TolB, C-terminal domain"/>
    <property type="match status" value="1"/>
</dbReference>
<dbReference type="PANTHER" id="PTHR47572">
    <property type="entry name" value="LIPOPROTEIN-RELATED"/>
    <property type="match status" value="1"/>
</dbReference>
<reference evidence="3 4" key="1">
    <citation type="submission" date="2019-08" db="EMBL/GenBank/DDBJ databases">
        <title>Deep-cultivation of Planctomycetes and their phenomic and genomic characterization uncovers novel biology.</title>
        <authorList>
            <person name="Wiegand S."/>
            <person name="Jogler M."/>
            <person name="Boedeker C."/>
            <person name="Pinto D."/>
            <person name="Vollmers J."/>
            <person name="Rivas-Marin E."/>
            <person name="Kohn T."/>
            <person name="Peeters S.H."/>
            <person name="Heuer A."/>
            <person name="Rast P."/>
            <person name="Oberbeckmann S."/>
            <person name="Bunk B."/>
            <person name="Jeske O."/>
            <person name="Meyerdierks A."/>
            <person name="Storesund J.E."/>
            <person name="Kallscheuer N."/>
            <person name="Luecker S."/>
            <person name="Lage O.M."/>
            <person name="Pohl T."/>
            <person name="Merkel B.J."/>
            <person name="Hornburger P."/>
            <person name="Mueller R.-W."/>
            <person name="Bruemmer F."/>
            <person name="Labrenz M."/>
            <person name="Spormann A.M."/>
            <person name="Op den Camp H."/>
            <person name="Overmann J."/>
            <person name="Amann R."/>
            <person name="Jetten M.S.M."/>
            <person name="Mascher T."/>
            <person name="Medema M.H."/>
            <person name="Devos D.P."/>
            <person name="Kaster A.-K."/>
            <person name="Ovreas L."/>
            <person name="Rohde M."/>
            <person name="Galperin M.Y."/>
            <person name="Jogler C."/>
        </authorList>
    </citation>
    <scope>NUCLEOTIDE SEQUENCE [LARGE SCALE GENOMIC DNA]</scope>
    <source>
        <strain evidence="3 4">Pr1d</strain>
    </source>
</reference>
<dbReference type="InterPro" id="IPR051262">
    <property type="entry name" value="SMP-30/CGR1_Lactonase"/>
</dbReference>
<accession>A0A5B9QFS3</accession>
<dbReference type="PANTHER" id="PTHR47572:SF4">
    <property type="entry name" value="LACTONASE DRP35"/>
    <property type="match status" value="1"/>
</dbReference>
<sequence>MAEIPVTSFKIHADGLDHPEGVSRGPNGLVYAGGEAGQIYRIQPGGTVEMIANTGGFILGLCLDAECNVYACDIKNKAVMRIDPEGTVEVYSNGSDARKMITPNYPVFDTAGNLYVADSGSWHESDGCIYCIRPGGVTEIASSDFAEFPNGLAISPDSKELYVALSNVPSVAKADFLPDGKLGAPEMVVEMPRIIPDGLAFDAECNLYIACYTPDIIYRFSREGKLTVFAEDWESTTLSSPTNVTYIGEQLQTMVVASLSRWHLAQLDVEIPGCPLNYPIINKSGEFV</sequence>
<dbReference type="InterPro" id="IPR013658">
    <property type="entry name" value="SGL"/>
</dbReference>
<keyword evidence="1" id="KW-0378">Hydrolase</keyword>
<dbReference type="SUPFAM" id="SSF63829">
    <property type="entry name" value="Calcium-dependent phosphotriesterase"/>
    <property type="match status" value="1"/>
</dbReference>
<proteinExistence type="predicted"/>
<dbReference type="Proteomes" id="UP000323917">
    <property type="component" value="Chromosome"/>
</dbReference>
<feature type="domain" description="SMP-30/Gluconolactonase/LRE-like region" evidence="2">
    <location>
        <begin position="96"/>
        <end position="259"/>
    </location>
</feature>
<evidence type="ECO:0000313" key="4">
    <source>
        <dbReference type="Proteomes" id="UP000323917"/>
    </source>
</evidence>
<dbReference type="EMBL" id="CP042913">
    <property type="protein sequence ID" value="QEG36412.1"/>
    <property type="molecule type" value="Genomic_DNA"/>
</dbReference>
<dbReference type="InterPro" id="IPR011042">
    <property type="entry name" value="6-blade_b-propeller_TolB-like"/>
</dbReference>
<dbReference type="Pfam" id="PF08450">
    <property type="entry name" value="SGL"/>
    <property type="match status" value="1"/>
</dbReference>
<organism evidence="3 4">
    <name type="scientific">Bythopirellula goksoeyrii</name>
    <dbReference type="NCBI Taxonomy" id="1400387"/>
    <lineage>
        <taxon>Bacteria</taxon>
        <taxon>Pseudomonadati</taxon>
        <taxon>Planctomycetota</taxon>
        <taxon>Planctomycetia</taxon>
        <taxon>Pirellulales</taxon>
        <taxon>Lacipirellulaceae</taxon>
        <taxon>Bythopirellula</taxon>
    </lineage>
</organism>
<dbReference type="GO" id="GO:0016787">
    <property type="term" value="F:hydrolase activity"/>
    <property type="evidence" value="ECO:0007669"/>
    <property type="project" value="UniProtKB-KW"/>
</dbReference>
<keyword evidence="4" id="KW-1185">Reference proteome</keyword>
<dbReference type="AlphaFoldDB" id="A0A5B9QFS3"/>
<evidence type="ECO:0000313" key="3">
    <source>
        <dbReference type="EMBL" id="QEG36412.1"/>
    </source>
</evidence>
<evidence type="ECO:0000259" key="2">
    <source>
        <dbReference type="Pfam" id="PF08450"/>
    </source>
</evidence>
<name>A0A5B9QFS3_9BACT</name>
<dbReference type="KEGG" id="bgok:Pr1d_37260"/>
<evidence type="ECO:0000256" key="1">
    <source>
        <dbReference type="ARBA" id="ARBA00022801"/>
    </source>
</evidence>
<dbReference type="RefSeq" id="WP_168205319.1">
    <property type="nucleotide sequence ID" value="NZ_CP042913.1"/>
</dbReference>
<dbReference type="Pfam" id="PF20067">
    <property type="entry name" value="SSL_N"/>
    <property type="match status" value="1"/>
</dbReference>
<protein>
    <submittedName>
        <fullName evidence="3">SMP-30/Gluconolaconase/LRE-like region</fullName>
    </submittedName>
</protein>